<evidence type="ECO:0000256" key="3">
    <source>
        <dbReference type="ARBA" id="ARBA00022630"/>
    </source>
</evidence>
<keyword evidence="3" id="KW-0285">Flavoprotein</keyword>
<evidence type="ECO:0000256" key="1">
    <source>
        <dbReference type="ARBA" id="ARBA00001917"/>
    </source>
</evidence>
<evidence type="ECO:0000259" key="11">
    <source>
        <dbReference type="Pfam" id="PF00667"/>
    </source>
</evidence>
<evidence type="ECO:0000313" key="12">
    <source>
        <dbReference type="EMBL" id="EEB14663.1"/>
    </source>
</evidence>
<dbReference type="GO" id="GO:0050660">
    <property type="term" value="F:flavin adenine dinucleotide binding"/>
    <property type="evidence" value="ECO:0007669"/>
    <property type="project" value="TreeGrafter"/>
</dbReference>
<dbReference type="InterPro" id="IPR023173">
    <property type="entry name" value="NADPH_Cyt_P450_Rdtase_alpha"/>
</dbReference>
<keyword evidence="4" id="KW-0288">FMN</keyword>
<dbReference type="InterPro" id="IPR001709">
    <property type="entry name" value="Flavoprot_Pyr_Nucl_cyt_Rdtase"/>
</dbReference>
<accession>E0VMQ7</accession>
<evidence type="ECO:0000256" key="8">
    <source>
        <dbReference type="ARBA" id="ARBA00039088"/>
    </source>
</evidence>
<dbReference type="EC" id="1.16.1.8" evidence="8"/>
<reference evidence="13" key="3">
    <citation type="submission" date="2021-02" db="UniProtKB">
        <authorList>
            <consortium name="EnsemblMetazoa"/>
        </authorList>
    </citation>
    <scope>IDENTIFICATION</scope>
    <source>
        <strain evidence="13">USDA</strain>
    </source>
</reference>
<dbReference type="FunFam" id="1.20.990.10:FF:000007">
    <property type="entry name" value="Methionine synthase reductase"/>
    <property type="match status" value="1"/>
</dbReference>
<keyword evidence="14" id="KW-1185">Reference proteome</keyword>
<sequence>MTLKENLLSSNSVVNFKIPELPCEFLEINEINDSKEEIEEINQVYPLANSEVTVENILNFQQLSSGNDVKEVYSLEIIYKPGDTIGIIVKNKQNDIDRLFKHIGIIEKGTKKIKVSAKCELKSVQQFPYLNKISTLNYIFMHMIDIYSIPKKLLIRVLVEYTKNIHEKEYLLKLCSKEGCDLYEKTFLEQNVTFLSLILQLESCRPPVERLLEHLPKLLPRPYSIASSPLNSCNKIEIIFSLVEFSNDQKEGLCTGMLKNKINNYNKEEKKKNVKLYFRKSNGFNLPDTEVPLILIATGTGIAPFLGFLEHRRLENKKGKIFLFYGCRNESHFICQDKINKFLDIGILSKLFVAYSRDDSTDAKYVQDNLKKNGEEVNNLIMNEQAKVYVCGDAKNMVKDVQNCFIDIFEEHQGMNHKQALTYLKELQKNKNYLQDVWL</sequence>
<organism>
    <name type="scientific">Pediculus humanus subsp. corporis</name>
    <name type="common">Body louse</name>
    <dbReference type="NCBI Taxonomy" id="121224"/>
    <lineage>
        <taxon>Eukaryota</taxon>
        <taxon>Metazoa</taxon>
        <taxon>Ecdysozoa</taxon>
        <taxon>Arthropoda</taxon>
        <taxon>Hexapoda</taxon>
        <taxon>Insecta</taxon>
        <taxon>Pterygota</taxon>
        <taxon>Neoptera</taxon>
        <taxon>Paraneoptera</taxon>
        <taxon>Psocodea</taxon>
        <taxon>Troctomorpha</taxon>
        <taxon>Phthiraptera</taxon>
        <taxon>Anoplura</taxon>
        <taxon>Pediculidae</taxon>
        <taxon>Pediculus</taxon>
    </lineage>
</organism>
<dbReference type="InterPro" id="IPR039261">
    <property type="entry name" value="FNR_nucleotide-bd"/>
</dbReference>
<evidence type="ECO:0000256" key="2">
    <source>
        <dbReference type="ARBA" id="ARBA00001974"/>
    </source>
</evidence>
<evidence type="ECO:0000256" key="7">
    <source>
        <dbReference type="ARBA" id="ARBA00023002"/>
    </source>
</evidence>
<feature type="domain" description="Oxidoreductase FAD/NAD(P)-binding" evidence="10">
    <location>
        <begin position="295"/>
        <end position="402"/>
    </location>
</feature>
<dbReference type="STRING" id="121224.E0VMQ7"/>
<evidence type="ECO:0000313" key="14">
    <source>
        <dbReference type="Proteomes" id="UP000009046"/>
    </source>
</evidence>
<dbReference type="CTD" id="8236038"/>
<dbReference type="EMBL" id="DS235322">
    <property type="protein sequence ID" value="EEB14663.1"/>
    <property type="molecule type" value="Genomic_DNA"/>
</dbReference>
<dbReference type="GO" id="GO:0030586">
    <property type="term" value="F:[methionine synthase] reductase (NADPH) activity"/>
    <property type="evidence" value="ECO:0007669"/>
    <property type="project" value="UniProtKB-EC"/>
</dbReference>
<dbReference type="EnsemblMetazoa" id="PHUM317650-RA">
    <property type="protein sequence ID" value="PHUM317650-PA"/>
    <property type="gene ID" value="PHUM317650"/>
</dbReference>
<dbReference type="RefSeq" id="XP_002427401.1">
    <property type="nucleotide sequence ID" value="XM_002427356.1"/>
</dbReference>
<evidence type="ECO:0000256" key="5">
    <source>
        <dbReference type="ARBA" id="ARBA00022827"/>
    </source>
</evidence>
<dbReference type="Pfam" id="PF00667">
    <property type="entry name" value="FAD_binding_1"/>
    <property type="match status" value="1"/>
</dbReference>
<dbReference type="GO" id="GO:0005829">
    <property type="term" value="C:cytosol"/>
    <property type="evidence" value="ECO:0007669"/>
    <property type="project" value="TreeGrafter"/>
</dbReference>
<name>E0VMQ7_PEDHC</name>
<dbReference type="GO" id="GO:0010181">
    <property type="term" value="F:FMN binding"/>
    <property type="evidence" value="ECO:0007669"/>
    <property type="project" value="TreeGrafter"/>
</dbReference>
<dbReference type="EMBL" id="AAZO01003689">
    <property type="status" value="NOT_ANNOTATED_CDS"/>
    <property type="molecule type" value="Genomic_DNA"/>
</dbReference>
<reference evidence="12" key="1">
    <citation type="submission" date="2007-04" db="EMBL/GenBank/DDBJ databases">
        <title>Annotation of Pediculus humanus corporis strain USDA.</title>
        <authorList>
            <person name="Kirkness E."/>
            <person name="Hannick L."/>
            <person name="Hass B."/>
            <person name="Bruggner R."/>
            <person name="Lawson D."/>
            <person name="Bidwell S."/>
            <person name="Joardar V."/>
            <person name="Caler E."/>
            <person name="Walenz B."/>
            <person name="Inman J."/>
            <person name="Schobel S."/>
            <person name="Galinsky K."/>
            <person name="Amedeo P."/>
            <person name="Strausberg R."/>
        </authorList>
    </citation>
    <scope>NUCLEOTIDE SEQUENCE</scope>
    <source>
        <strain evidence="12">USDA</strain>
    </source>
</reference>
<dbReference type="OrthoDB" id="1856718at2759"/>
<reference evidence="12" key="2">
    <citation type="submission" date="2007-04" db="EMBL/GenBank/DDBJ databases">
        <title>The genome of the human body louse.</title>
        <authorList>
            <consortium name="The Human Body Louse Genome Consortium"/>
            <person name="Kirkness E."/>
            <person name="Walenz B."/>
            <person name="Hass B."/>
            <person name="Bruggner R."/>
            <person name="Strausberg R."/>
        </authorList>
    </citation>
    <scope>NUCLEOTIDE SEQUENCE</scope>
    <source>
        <strain evidence="12">USDA</strain>
    </source>
</reference>
<dbReference type="PANTHER" id="PTHR19384">
    <property type="entry name" value="NITRIC OXIDE SYNTHASE-RELATED"/>
    <property type="match status" value="1"/>
</dbReference>
<evidence type="ECO:0000313" key="13">
    <source>
        <dbReference type="EnsemblMetazoa" id="PHUM317650-PA"/>
    </source>
</evidence>
<dbReference type="PRINTS" id="PR00371">
    <property type="entry name" value="FPNCR"/>
</dbReference>
<gene>
    <name evidence="13" type="primary">8236038</name>
    <name evidence="12" type="ORF">Phum_PHUM317650</name>
</gene>
<dbReference type="FunFam" id="3.40.50.80:FF:000001">
    <property type="entry name" value="NADPH--cytochrome P450 reductase 1"/>
    <property type="match status" value="1"/>
</dbReference>
<dbReference type="SUPFAM" id="SSF63380">
    <property type="entry name" value="Riboflavin synthase domain-like"/>
    <property type="match status" value="1"/>
</dbReference>
<dbReference type="SUPFAM" id="SSF52343">
    <property type="entry name" value="Ferredoxin reductase-like, C-terminal NADP-linked domain"/>
    <property type="match status" value="1"/>
</dbReference>
<dbReference type="eggNOG" id="KOG1158">
    <property type="taxonomic scope" value="Eukaryota"/>
</dbReference>
<keyword evidence="7 12" id="KW-0560">Oxidoreductase</keyword>
<dbReference type="InterPro" id="IPR017938">
    <property type="entry name" value="Riboflavin_synthase-like_b-brl"/>
</dbReference>
<dbReference type="VEuPathDB" id="VectorBase:PHUM317650"/>
<dbReference type="Gene3D" id="2.40.30.10">
    <property type="entry name" value="Translation factors"/>
    <property type="match status" value="1"/>
</dbReference>
<feature type="domain" description="Sulfite reductase [NADPH] flavoprotein alpha-component-like FAD-binding" evidence="11">
    <location>
        <begin position="76"/>
        <end position="256"/>
    </location>
</feature>
<dbReference type="Pfam" id="PF00175">
    <property type="entry name" value="NAD_binding_1"/>
    <property type="match status" value="1"/>
</dbReference>
<comment type="cofactor">
    <cofactor evidence="1">
        <name>FMN</name>
        <dbReference type="ChEBI" id="CHEBI:58210"/>
    </cofactor>
</comment>
<dbReference type="InterPro" id="IPR001433">
    <property type="entry name" value="OxRdtase_FAD/NAD-bd"/>
</dbReference>
<dbReference type="InterPro" id="IPR003097">
    <property type="entry name" value="CysJ-like_FAD-binding"/>
</dbReference>
<dbReference type="GeneID" id="8236038"/>
<dbReference type="Gene3D" id="1.20.990.10">
    <property type="entry name" value="NADPH-cytochrome p450 Reductase, Chain A, domain 3"/>
    <property type="match status" value="1"/>
</dbReference>
<keyword evidence="6" id="KW-0521">NADP</keyword>
<dbReference type="GO" id="GO:0050667">
    <property type="term" value="P:homocysteine metabolic process"/>
    <property type="evidence" value="ECO:0007669"/>
    <property type="project" value="TreeGrafter"/>
</dbReference>
<dbReference type="OMA" id="LPWQNGC"/>
<dbReference type="PANTHER" id="PTHR19384:SF84">
    <property type="entry name" value="METHIONINE SYNTHASE REDUCTASE"/>
    <property type="match status" value="1"/>
</dbReference>
<dbReference type="AlphaFoldDB" id="E0VMQ7"/>
<keyword evidence="5" id="KW-0274">FAD</keyword>
<dbReference type="Gene3D" id="3.40.50.80">
    <property type="entry name" value="Nucleotide-binding domain of ferredoxin-NADP reductase (FNR) module"/>
    <property type="match status" value="1"/>
</dbReference>
<dbReference type="KEGG" id="phu:Phum_PHUM317650"/>
<evidence type="ECO:0000256" key="4">
    <source>
        <dbReference type="ARBA" id="ARBA00022643"/>
    </source>
</evidence>
<comment type="cofactor">
    <cofactor evidence="2">
        <name>FAD</name>
        <dbReference type="ChEBI" id="CHEBI:57692"/>
    </cofactor>
</comment>
<protein>
    <recommendedName>
        <fullName evidence="9">Methionine synthase reductase</fullName>
        <ecNumber evidence="8">1.16.1.8</ecNumber>
    </recommendedName>
</protein>
<evidence type="ECO:0000256" key="9">
    <source>
        <dbReference type="ARBA" id="ARBA00040659"/>
    </source>
</evidence>
<dbReference type="GO" id="GO:0009086">
    <property type="term" value="P:methionine biosynthetic process"/>
    <property type="evidence" value="ECO:0007669"/>
    <property type="project" value="TreeGrafter"/>
</dbReference>
<dbReference type="InParanoid" id="E0VMQ7"/>
<evidence type="ECO:0000256" key="6">
    <source>
        <dbReference type="ARBA" id="ARBA00022857"/>
    </source>
</evidence>
<evidence type="ECO:0000259" key="10">
    <source>
        <dbReference type="Pfam" id="PF00175"/>
    </source>
</evidence>
<dbReference type="Proteomes" id="UP000009046">
    <property type="component" value="Unassembled WGS sequence"/>
</dbReference>
<proteinExistence type="predicted"/>
<dbReference type="HOGENOM" id="CLU_001570_17_0_1"/>